<reference evidence="7 8" key="1">
    <citation type="journal article" date="2019" name="Int. J. Syst. Evol. Microbiol.">
        <title>The Global Catalogue of Microorganisms (GCM) 10K type strain sequencing project: providing services to taxonomists for standard genome sequencing and annotation.</title>
        <authorList>
            <consortium name="The Broad Institute Genomics Platform"/>
            <consortium name="The Broad Institute Genome Sequencing Center for Infectious Disease"/>
            <person name="Wu L."/>
            <person name="Ma J."/>
        </authorList>
    </citation>
    <scope>NUCLEOTIDE SEQUENCE [LARGE SCALE GENOMIC DNA]</scope>
    <source>
        <strain evidence="7 8">JCM 3272</strain>
    </source>
</reference>
<name>A0ABN3H8A4_9ACTN</name>
<dbReference type="Proteomes" id="UP001501444">
    <property type="component" value="Unassembled WGS sequence"/>
</dbReference>
<evidence type="ECO:0000256" key="5">
    <source>
        <dbReference type="SAM" id="SignalP"/>
    </source>
</evidence>
<dbReference type="InterPro" id="IPR051010">
    <property type="entry name" value="BCAA_transport"/>
</dbReference>
<keyword evidence="8" id="KW-1185">Reference proteome</keyword>
<gene>
    <name evidence="7" type="ORF">GCM10010170_074160</name>
</gene>
<dbReference type="Gene3D" id="3.40.50.2300">
    <property type="match status" value="2"/>
</dbReference>
<comment type="similarity">
    <text evidence="1">Belongs to the leucine-binding protein family.</text>
</comment>
<dbReference type="PROSITE" id="PS51257">
    <property type="entry name" value="PROKAR_LIPOPROTEIN"/>
    <property type="match status" value="1"/>
</dbReference>
<dbReference type="PANTHER" id="PTHR30483">
    <property type="entry name" value="LEUCINE-SPECIFIC-BINDING PROTEIN"/>
    <property type="match status" value="1"/>
</dbReference>
<organism evidence="7 8">
    <name type="scientific">Dactylosporangium salmoneum</name>
    <dbReference type="NCBI Taxonomy" id="53361"/>
    <lineage>
        <taxon>Bacteria</taxon>
        <taxon>Bacillati</taxon>
        <taxon>Actinomycetota</taxon>
        <taxon>Actinomycetes</taxon>
        <taxon>Micromonosporales</taxon>
        <taxon>Micromonosporaceae</taxon>
        <taxon>Dactylosporangium</taxon>
    </lineage>
</organism>
<feature type="chain" id="PRO_5045783354" description="Leucine-binding protein domain-containing protein" evidence="5">
    <location>
        <begin position="29"/>
        <end position="405"/>
    </location>
</feature>
<comment type="caution">
    <text evidence="7">The sequence shown here is derived from an EMBL/GenBank/DDBJ whole genome shotgun (WGS) entry which is preliminary data.</text>
</comment>
<dbReference type="InterPro" id="IPR028082">
    <property type="entry name" value="Peripla_BP_I"/>
</dbReference>
<evidence type="ECO:0000256" key="1">
    <source>
        <dbReference type="ARBA" id="ARBA00010062"/>
    </source>
</evidence>
<feature type="signal peptide" evidence="5">
    <location>
        <begin position="1"/>
        <end position="28"/>
    </location>
</feature>
<evidence type="ECO:0000259" key="6">
    <source>
        <dbReference type="Pfam" id="PF13458"/>
    </source>
</evidence>
<feature type="domain" description="Leucine-binding protein" evidence="6">
    <location>
        <begin position="43"/>
        <end position="361"/>
    </location>
</feature>
<accession>A0ABN3H8A4</accession>
<dbReference type="PRINTS" id="PR00337">
    <property type="entry name" value="LEUILEVALBP"/>
</dbReference>
<evidence type="ECO:0000313" key="8">
    <source>
        <dbReference type="Proteomes" id="UP001501444"/>
    </source>
</evidence>
<dbReference type="EMBL" id="BAAARV010000073">
    <property type="protein sequence ID" value="GAA2372101.1"/>
    <property type="molecule type" value="Genomic_DNA"/>
</dbReference>
<dbReference type="Pfam" id="PF13458">
    <property type="entry name" value="Peripla_BP_6"/>
    <property type="match status" value="1"/>
</dbReference>
<keyword evidence="4" id="KW-0029">Amino-acid transport</keyword>
<evidence type="ECO:0000256" key="3">
    <source>
        <dbReference type="ARBA" id="ARBA00022729"/>
    </source>
</evidence>
<evidence type="ECO:0000256" key="2">
    <source>
        <dbReference type="ARBA" id="ARBA00022448"/>
    </source>
</evidence>
<evidence type="ECO:0000256" key="4">
    <source>
        <dbReference type="ARBA" id="ARBA00022970"/>
    </source>
</evidence>
<dbReference type="InterPro" id="IPR028081">
    <property type="entry name" value="Leu-bd"/>
</dbReference>
<dbReference type="SUPFAM" id="SSF53822">
    <property type="entry name" value="Periplasmic binding protein-like I"/>
    <property type="match status" value="1"/>
</dbReference>
<dbReference type="InterPro" id="IPR000709">
    <property type="entry name" value="Leu_Ile_Val-bd"/>
</dbReference>
<dbReference type="PANTHER" id="PTHR30483:SF6">
    <property type="entry name" value="PERIPLASMIC BINDING PROTEIN OF ABC TRANSPORTER FOR NATURAL AMINO ACIDS"/>
    <property type="match status" value="1"/>
</dbReference>
<keyword evidence="3 5" id="KW-0732">Signal</keyword>
<sequence length="405" mass="41770">MFRTTSPWTRAGIAVLATAAVTMGGCSADSGDSTGGSSDKTFRILAIMPLSGQLASIGGATQTAMKAAVNVINAEGGANGKQIEVKYVDDAGTPTQAVNVLQKELNSGTKYDFAFLGSTSGEAIPMVQAASQRKLLNCSQAASDALNKGATYPYFFGAATSASGTAAGVVNQVKQEGRKSVALLVADTELGASVNDAISADLGKEGIKFASQKLDPTATDATAQLEKLRAGNPDVLLLDAYGPSAAVMLASVKKLGWQIPVIGTADLAANDFASIPPASYEGITVNSISLNVTGTSVTTSPEFTVFRDAMIKESGGKLQFAAETYASAYSCVLLARAAADIAKSTDPEKMRTALESVKDASQVKGWFACPKIGFSESNRKPTFAPTDYVAAKPGQRKDMLLPSAS</sequence>
<evidence type="ECO:0000313" key="7">
    <source>
        <dbReference type="EMBL" id="GAA2372101.1"/>
    </source>
</evidence>
<proteinExistence type="inferred from homology"/>
<protein>
    <recommendedName>
        <fullName evidence="6">Leucine-binding protein domain-containing protein</fullName>
    </recommendedName>
</protein>
<keyword evidence="2" id="KW-0813">Transport</keyword>